<dbReference type="InterPro" id="IPR027417">
    <property type="entry name" value="P-loop_NTPase"/>
</dbReference>
<dbReference type="FunFam" id="3.40.50.300:FF:000134">
    <property type="entry name" value="Iron-enterobactin ABC transporter ATP-binding protein"/>
    <property type="match status" value="1"/>
</dbReference>
<accession>A0AAJ0UHA2</accession>
<dbReference type="InterPro" id="IPR017871">
    <property type="entry name" value="ABC_transporter-like_CS"/>
</dbReference>
<evidence type="ECO:0000259" key="8">
    <source>
        <dbReference type="PROSITE" id="PS50893"/>
    </source>
</evidence>
<keyword evidence="5" id="KW-1278">Translocase</keyword>
<evidence type="ECO:0000256" key="7">
    <source>
        <dbReference type="SAM" id="MobiDB-lite"/>
    </source>
</evidence>
<evidence type="ECO:0000256" key="6">
    <source>
        <dbReference type="ARBA" id="ARBA00037066"/>
    </source>
</evidence>
<dbReference type="PROSITE" id="PS50893">
    <property type="entry name" value="ABC_TRANSPORTER_2"/>
    <property type="match status" value="1"/>
</dbReference>
<dbReference type="SUPFAM" id="SSF52540">
    <property type="entry name" value="P-loop containing nucleoside triphosphate hydrolases"/>
    <property type="match status" value="1"/>
</dbReference>
<evidence type="ECO:0000313" key="10">
    <source>
        <dbReference type="Proteomes" id="UP001296967"/>
    </source>
</evidence>
<dbReference type="AlphaFoldDB" id="A0AAJ0UHA2"/>
<dbReference type="Pfam" id="PF00005">
    <property type="entry name" value="ABC_tran"/>
    <property type="match status" value="1"/>
</dbReference>
<dbReference type="PANTHER" id="PTHR42794:SF1">
    <property type="entry name" value="HEMIN IMPORT ATP-BINDING PROTEIN HMUV"/>
    <property type="match status" value="1"/>
</dbReference>
<comment type="similarity">
    <text evidence="1">Belongs to the ABC transporter superfamily.</text>
</comment>
<keyword evidence="10" id="KW-1185">Reference proteome</keyword>
<feature type="domain" description="ABC transporter" evidence="8">
    <location>
        <begin position="4"/>
        <end position="247"/>
    </location>
</feature>
<proteinExistence type="inferred from homology"/>
<dbReference type="CDD" id="cd03214">
    <property type="entry name" value="ABC_Iron-Siderophores_B12_Hemin"/>
    <property type="match status" value="1"/>
</dbReference>
<dbReference type="PANTHER" id="PTHR42794">
    <property type="entry name" value="HEMIN IMPORT ATP-BINDING PROTEIN HMUV"/>
    <property type="match status" value="1"/>
</dbReference>
<feature type="region of interest" description="Disordered" evidence="7">
    <location>
        <begin position="275"/>
        <end position="297"/>
    </location>
</feature>
<dbReference type="PROSITE" id="PS00211">
    <property type="entry name" value="ABC_TRANSPORTER_1"/>
    <property type="match status" value="1"/>
</dbReference>
<keyword evidence="3" id="KW-0547">Nucleotide-binding</keyword>
<evidence type="ECO:0000256" key="1">
    <source>
        <dbReference type="ARBA" id="ARBA00005417"/>
    </source>
</evidence>
<evidence type="ECO:0000256" key="5">
    <source>
        <dbReference type="ARBA" id="ARBA00022967"/>
    </source>
</evidence>
<organism evidence="9 10">
    <name type="scientific">Halochromatium salexigens</name>
    <name type="common">Chromatium salexigens</name>
    <dbReference type="NCBI Taxonomy" id="49447"/>
    <lineage>
        <taxon>Bacteria</taxon>
        <taxon>Pseudomonadati</taxon>
        <taxon>Pseudomonadota</taxon>
        <taxon>Gammaproteobacteria</taxon>
        <taxon>Chromatiales</taxon>
        <taxon>Chromatiaceae</taxon>
        <taxon>Halochromatium</taxon>
    </lineage>
</organism>
<gene>
    <name evidence="9" type="ORF">CCR82_13220</name>
</gene>
<name>A0AAJ0UHA2_HALSE</name>
<dbReference type="InterPro" id="IPR003439">
    <property type="entry name" value="ABC_transporter-like_ATP-bd"/>
</dbReference>
<dbReference type="GO" id="GO:0016887">
    <property type="term" value="F:ATP hydrolysis activity"/>
    <property type="evidence" value="ECO:0007669"/>
    <property type="project" value="InterPro"/>
</dbReference>
<dbReference type="GO" id="GO:0005524">
    <property type="term" value="F:ATP binding"/>
    <property type="evidence" value="ECO:0007669"/>
    <property type="project" value="UniProtKB-KW"/>
</dbReference>
<sequence length="297" mass="32029">MSLLQVEALSVRLGGRLLLKDIALEIERGELFGLIGPNGAGKSTLVKALMQLLPYSGRVCLEGQPLARMSARARAQQLAYLSQDDRLQWPISVRDLVALGRHPYRGSWWRGGLPGGPGADAEADRCAIEQALQATDIDSLRERRADELSGGERARARLARVLAVEAAVLLADEPVAALDPMHQLRVMELLRARCQTGQTVVVVLHDLTLASRFCDRLLLLDQGSAVASGAVERVLSPEHLSGVYGVQAIIGEHEEGGQVQRYIVPWSCEPSAACGANERASEDQGDGSFQRGKDPSA</sequence>
<comment type="caution">
    <text evidence="9">The sequence shown here is derived from an EMBL/GenBank/DDBJ whole genome shotgun (WGS) entry which is preliminary data.</text>
</comment>
<dbReference type="RefSeq" id="WP_201246286.1">
    <property type="nucleotide sequence ID" value="NZ_NHSF01000065.1"/>
</dbReference>
<dbReference type="EMBL" id="NHSF01000065">
    <property type="protein sequence ID" value="MBK5931449.1"/>
    <property type="molecule type" value="Genomic_DNA"/>
</dbReference>
<evidence type="ECO:0000256" key="2">
    <source>
        <dbReference type="ARBA" id="ARBA00022448"/>
    </source>
</evidence>
<keyword evidence="4" id="KW-0067">ATP-binding</keyword>
<evidence type="ECO:0000313" key="9">
    <source>
        <dbReference type="EMBL" id="MBK5931449.1"/>
    </source>
</evidence>
<dbReference type="SMART" id="SM00382">
    <property type="entry name" value="AAA"/>
    <property type="match status" value="1"/>
</dbReference>
<reference evidence="9" key="1">
    <citation type="submission" date="2017-05" db="EMBL/GenBank/DDBJ databases">
        <authorList>
            <person name="Imhoff J.F."/>
            <person name="Rahn T."/>
            <person name="Kuenzel S."/>
            <person name="Neulinger S.C."/>
        </authorList>
    </citation>
    <scope>NUCLEOTIDE SEQUENCE</scope>
    <source>
        <strain evidence="9">DSM 4395</strain>
    </source>
</reference>
<protein>
    <submittedName>
        <fullName evidence="9">ABC transporter</fullName>
    </submittedName>
</protein>
<dbReference type="Gene3D" id="3.40.50.300">
    <property type="entry name" value="P-loop containing nucleotide triphosphate hydrolases"/>
    <property type="match status" value="1"/>
</dbReference>
<comment type="function">
    <text evidence="6">Part of the ABC transporter complex HmuTUV involved in hemin import. Responsible for energy coupling to the transport system.</text>
</comment>
<dbReference type="Proteomes" id="UP001296967">
    <property type="component" value="Unassembled WGS sequence"/>
</dbReference>
<evidence type="ECO:0000256" key="4">
    <source>
        <dbReference type="ARBA" id="ARBA00022840"/>
    </source>
</evidence>
<evidence type="ECO:0000256" key="3">
    <source>
        <dbReference type="ARBA" id="ARBA00022741"/>
    </source>
</evidence>
<dbReference type="InterPro" id="IPR003593">
    <property type="entry name" value="AAA+_ATPase"/>
</dbReference>
<keyword evidence="2" id="KW-0813">Transport</keyword>
<reference evidence="9" key="2">
    <citation type="journal article" date="2020" name="Microorganisms">
        <title>Osmotic Adaptation and Compatible Solute Biosynthesis of Phototrophic Bacteria as Revealed from Genome Analyses.</title>
        <authorList>
            <person name="Imhoff J.F."/>
            <person name="Rahn T."/>
            <person name="Kunzel S."/>
            <person name="Keller A."/>
            <person name="Neulinger S.C."/>
        </authorList>
    </citation>
    <scope>NUCLEOTIDE SEQUENCE</scope>
    <source>
        <strain evidence="9">DSM 4395</strain>
    </source>
</reference>